<keyword evidence="5 9" id="KW-0698">rRNA processing</keyword>
<dbReference type="InterPro" id="IPR040191">
    <property type="entry name" value="UTP10"/>
</dbReference>
<dbReference type="Pfam" id="PF12397">
    <property type="entry name" value="U3snoRNP10"/>
    <property type="match status" value="1"/>
</dbReference>
<dbReference type="Pfam" id="PF23243">
    <property type="entry name" value="HEAT_HEATR1"/>
    <property type="match status" value="1"/>
</dbReference>
<dbReference type="GO" id="GO:0030515">
    <property type="term" value="F:snoRNA binding"/>
    <property type="evidence" value="ECO:0007669"/>
    <property type="project" value="TreeGrafter"/>
</dbReference>
<dbReference type="InterPro" id="IPR021133">
    <property type="entry name" value="HEAT_type_2"/>
</dbReference>
<comment type="subunit">
    <text evidence="9">Component of the ribosomal small subunit (SSU) processome.</text>
</comment>
<dbReference type="OrthoDB" id="31183at2759"/>
<dbReference type="Pfam" id="PF08146">
    <property type="entry name" value="BP28CT"/>
    <property type="match status" value="1"/>
</dbReference>
<organism evidence="12 13">
    <name type="scientific">Smittium culicis</name>
    <dbReference type="NCBI Taxonomy" id="133412"/>
    <lineage>
        <taxon>Eukaryota</taxon>
        <taxon>Fungi</taxon>
        <taxon>Fungi incertae sedis</taxon>
        <taxon>Zoopagomycota</taxon>
        <taxon>Kickxellomycotina</taxon>
        <taxon>Harpellomycetes</taxon>
        <taxon>Harpellales</taxon>
        <taxon>Legeriomycetaceae</taxon>
        <taxon>Smittium</taxon>
    </lineage>
</organism>
<evidence type="ECO:0000259" key="11">
    <source>
        <dbReference type="SMART" id="SM01036"/>
    </source>
</evidence>
<proteinExistence type="inferred from homology"/>
<dbReference type="GO" id="GO:0032040">
    <property type="term" value="C:small-subunit processome"/>
    <property type="evidence" value="ECO:0007669"/>
    <property type="project" value="TreeGrafter"/>
</dbReference>
<dbReference type="PANTHER" id="PTHR13457">
    <property type="entry name" value="BAP28"/>
    <property type="match status" value="1"/>
</dbReference>
<dbReference type="GO" id="GO:0034455">
    <property type="term" value="C:t-UTP complex"/>
    <property type="evidence" value="ECO:0007669"/>
    <property type="project" value="TreeGrafter"/>
</dbReference>
<evidence type="ECO:0000256" key="2">
    <source>
        <dbReference type="ARBA" id="ARBA00010559"/>
    </source>
</evidence>
<evidence type="ECO:0000256" key="5">
    <source>
        <dbReference type="ARBA" id="ARBA00022552"/>
    </source>
</evidence>
<name>A0A1R1XR50_9FUNG</name>
<evidence type="ECO:0000256" key="10">
    <source>
        <dbReference type="SAM" id="MobiDB-lite"/>
    </source>
</evidence>
<comment type="subcellular location">
    <subcellularLocation>
        <location evidence="1 9">Nucleus</location>
        <location evidence="1 9">Nucleolus</location>
    </subcellularLocation>
</comment>
<dbReference type="InterPro" id="IPR056473">
    <property type="entry name" value="HEAT_Utp10/HEAT1"/>
</dbReference>
<evidence type="ECO:0000256" key="7">
    <source>
        <dbReference type="ARBA" id="ARBA00023274"/>
    </source>
</evidence>
<evidence type="ECO:0000313" key="12">
    <source>
        <dbReference type="EMBL" id="OMJ17120.1"/>
    </source>
</evidence>
<keyword evidence="6 9" id="KW-0539">Nucleus</keyword>
<dbReference type="PROSITE" id="PS50077">
    <property type="entry name" value="HEAT_REPEAT"/>
    <property type="match status" value="1"/>
</dbReference>
<evidence type="ECO:0000256" key="8">
    <source>
        <dbReference type="PROSITE-ProRule" id="PRU00103"/>
    </source>
</evidence>
<comment type="similarity">
    <text evidence="2 9">Belongs to the HEATR1/UTP10 family.</text>
</comment>
<dbReference type="Proteomes" id="UP000187283">
    <property type="component" value="Unassembled WGS sequence"/>
</dbReference>
<dbReference type="PANTHER" id="PTHR13457:SF1">
    <property type="entry name" value="HEAT REPEAT-CONTAINING PROTEIN 1"/>
    <property type="match status" value="1"/>
</dbReference>
<dbReference type="EMBL" id="LSSN01002136">
    <property type="protein sequence ID" value="OMJ17120.1"/>
    <property type="molecule type" value="Genomic_DNA"/>
</dbReference>
<reference evidence="12 13" key="1">
    <citation type="submission" date="2017-01" db="EMBL/GenBank/DDBJ databases">
        <authorList>
            <person name="Mah S.A."/>
            <person name="Swanson W.J."/>
            <person name="Moy G.W."/>
            <person name="Vacquier V.D."/>
        </authorList>
    </citation>
    <scope>NUCLEOTIDE SEQUENCE [LARGE SCALE GENOMIC DNA]</scope>
    <source>
        <strain evidence="12 13">GSMNP</strain>
    </source>
</reference>
<evidence type="ECO:0000256" key="9">
    <source>
        <dbReference type="RuleBase" id="RU367065"/>
    </source>
</evidence>
<dbReference type="InterPro" id="IPR011989">
    <property type="entry name" value="ARM-like"/>
</dbReference>
<dbReference type="Gene3D" id="1.25.10.10">
    <property type="entry name" value="Leucine-rich Repeat Variant"/>
    <property type="match status" value="3"/>
</dbReference>
<comment type="function">
    <text evidence="9">Involved in nucleolar processing of pre-18S ribosomal RNA.</text>
</comment>
<evidence type="ECO:0000256" key="3">
    <source>
        <dbReference type="ARBA" id="ARBA00015399"/>
    </source>
</evidence>
<evidence type="ECO:0000313" key="13">
    <source>
        <dbReference type="Proteomes" id="UP000187283"/>
    </source>
</evidence>
<dbReference type="InterPro" id="IPR012954">
    <property type="entry name" value="BP28_C_dom"/>
</dbReference>
<feature type="domain" description="BP28 C-terminal" evidence="11">
    <location>
        <begin position="2114"/>
        <end position="2307"/>
    </location>
</feature>
<dbReference type="GO" id="GO:0030686">
    <property type="term" value="C:90S preribosome"/>
    <property type="evidence" value="ECO:0007669"/>
    <property type="project" value="TreeGrafter"/>
</dbReference>
<keyword evidence="13" id="KW-1185">Reference proteome</keyword>
<evidence type="ECO:0000256" key="4">
    <source>
        <dbReference type="ARBA" id="ARBA00022517"/>
    </source>
</evidence>
<accession>A0A1R1XR50</accession>
<dbReference type="STRING" id="133412.A0A1R1XR50"/>
<feature type="repeat" description="HEAT" evidence="8">
    <location>
        <begin position="2419"/>
        <end position="2452"/>
    </location>
</feature>
<evidence type="ECO:0000256" key="1">
    <source>
        <dbReference type="ARBA" id="ARBA00004604"/>
    </source>
</evidence>
<dbReference type="SMART" id="SM01036">
    <property type="entry name" value="BP28CT"/>
    <property type="match status" value="1"/>
</dbReference>
<dbReference type="GO" id="GO:0045943">
    <property type="term" value="P:positive regulation of transcription by RNA polymerase I"/>
    <property type="evidence" value="ECO:0007669"/>
    <property type="project" value="TreeGrafter"/>
</dbReference>
<keyword evidence="4 9" id="KW-0690">Ribosome biogenesis</keyword>
<dbReference type="InterPro" id="IPR016024">
    <property type="entry name" value="ARM-type_fold"/>
</dbReference>
<protein>
    <recommendedName>
        <fullName evidence="3 9">U3 small nucleolar RNA-associated protein 10</fullName>
    </recommendedName>
</protein>
<dbReference type="GO" id="GO:0000462">
    <property type="term" value="P:maturation of SSU-rRNA from tricistronic rRNA transcript (SSU-rRNA, 5.8S rRNA, LSU-rRNA)"/>
    <property type="evidence" value="ECO:0007669"/>
    <property type="project" value="TreeGrafter"/>
</dbReference>
<evidence type="ECO:0000256" key="6">
    <source>
        <dbReference type="ARBA" id="ARBA00023242"/>
    </source>
</evidence>
<sequence>MSLSEQLYQIQSVDRLATSEKALQQRASFIFDLNRAADFGLDDIYEIGCDGLESLIGMNSNFKRFSQTLFSHSFKTFDRILKTEEENKRLNKELLDFFICLGPYFLTSPAGKAIEWLLRRFRIEEFNAKELVAVFLPYHHTKAFLTLITCIRVPAADMNMIGFLTNFRKSRQLLDRNTIVQQIKFNQIFGEYLNDYIFKSFKAQIYYDVLVSFYASINVEFINTYNTISEQALNFITPYIFKGLSVKNEGVQVANYLILSTLSNKASFNEQVFEKLVESLVKNSINNKLSAYCFVKLVISQGTTSNLVPSNLLSLISSEPKFLSEIDQAPKDYLTHIAIEPFLYKAVTLISNFEVIGCSFVKALATLEISHIIFKSNTFESLLKSYSKYWIEQSSSTASTQNDDFIIVFKEVMGCLFSKFPTEMESSVAKTIEHVVSSSKKNNLPESSVDLVFSKIYEIACSRFDSSTTSNQPKSVLSLKSYPVKSTGSALYVSLNSFVPTIRLAAVKELTNLISKFNISDKKSTSDPDYDINEISSLVVERLSDSDSSVLKEVFKLNLLNYLSPSDLVNSVLNLVENNKPAAISNSSEIASVLTNSVVFNDINVGNKALASIFSILLNPNASVRSSISVVKNLSICLKGSKSFSYISSIEGLVKKLESSNDVNFRDFISNIVLFFSEVLYSKAENQSIFTELAALMLSSSNKYLSSAVLLSFSIFASLNKIPSMALASSNKINDLVDISFKFISCSEFLNRNNEHVKESIEITKSCLDYSSEDWSKSVEKIYQQCSGNRDSLVSLVSFTSLSVLIKCLAPSTDTPKNIWLASYKIDLDYQSSSYFEVLKNLYSHSISESTGISLINGVIIGQLYSYCLKDEWVQFLIQFAMDKQSSFYLRLFSIHVLATFIKSSIPKGQSLSSEPIQMVDYQIILPSILVLLSDSDEKIRTASIDLLNSLDSNYDFYMNLANGKSSKKSSKKSKHSEIIQDAIVYKSFEFYGKDSKDLQYLPTDAAAHIVKTLALQSSELESSSSYVSDFVQIATGNAQSSAKSVRKLNSKGFGNALVTMVFSHACCSPGGSIPTCVFSRFENTLLEILAPSISVDQCYLLYSTLERYRSAISSIIGYPKSGSLLDKNVGLLLSCFNKNIIELTDVGILSKQGINGEKESLPFNKFLSLVRGPIIMNSKYRQLENEPFDSWDNEYKAAAYFQSIAFSHLCKNISPVISSDKKAKVLDLILNISSSGAISTFIPGSSITIKDIFSSLNLSPGMISEQLYSWASKLNDFEQSDDTNSTKKARGSSRDSQVKKDNSHALESIFSALIVLLEMISSQDPNVKNSPILISPLFELLAGINFIDRILKSGTVHNDLLANSGTDKSISKEYSKQLVINILLDIFNKSNADKVVIDDVLIRVDIIVNVLRSSVSLQSQNQALLLLAAIAAQHSEIVLHHVMAIFTFMGDSVLRQDDNYTLHVISQAVVKIIPSLINSSSRFINDTDSDKMDVVEVSSEVKNKSAISVLRVFVDSLPYIPQHRRIPLFKLLLETVGVEEYGSYMFILFFEKYSIKQTKSPISSDNQYTDSNNKFSREDYMDFASLLSTEFDLKINVSIMTGLISEMLSLPTEKPSDPEEMKTLIDSTVLDIARLNTKQLTVFRLASAKFINNILITNDYGDIEDKSEKATVDKMLESLVFIMLEFVTLWNDQFAFLKSKSNTKSIAKIGELVVENNYLMIDYAIGQLDYPLFSRTVLRLFGHQSLNVRRKVIELLSIKIDEFAGYLFDNYKTRGKNSQMTSEGDLITSNNGWSESDKISALSLANLIPHLSEIVAKYSEETQSDGQESSSIDITQQAILCLSTLAQYFGSLFSSKFLPIFDIVLNSEFSSNKNIKPLINSENHLIRSSLFALIARLVNGLGVRAIKYMPKLMPTLLNLIRQSFELLYSSQNRVRQIQDKFSDPEEASAKLVVLDNSTELVAGALVVLENIAKKWSNFLNPYIGELFSVIMDNRVCYLSLHPEIPFLPRGFELKDAANIDDESNLVSQNKYNSGENQYEFARKDLTLRKKAAQCYNNLLTLLSSSVHPRILLQELFKYYESILEDGRLKSKMAIFSVINVSRLVGLTVTSVTNETLITFHRPIYKIFLTMLTCDFGSEFLSEYFRLEFSGNGKKESDIRSAEYLMICRLIETLIDNFTDFCSKLNENTFSPLMLTFIDWATSDLVSSKNDQSKSEMATKSMRLNLMYLVINKLFSKLQSIFTPYYENLIGTSIDILNEYALDGDVVGSNGDIAKSLSGNSLNVPNRLWANVLESIRLSALHDSGELWSTDIFERFVKPLGGQVANTLVQTSSGKIVNKDDGGDIIGSEYFDRIQRYLSPAITQAYTSVSNDAMWKQMHNLILMKTRSQSPRVRAAGLEIVKSSFSALGEEFLILVPETIPFLSELIDDEDSSVERLTNETIVTIESLLGESLRPYFN</sequence>
<dbReference type="SUPFAM" id="SSF48371">
    <property type="entry name" value="ARM repeat"/>
    <property type="match status" value="2"/>
</dbReference>
<comment type="caution">
    <text evidence="12">The sequence shown here is derived from an EMBL/GenBank/DDBJ whole genome shotgun (WGS) entry which is preliminary data.</text>
</comment>
<gene>
    <name evidence="12" type="ORF">AYI70_g6183</name>
</gene>
<feature type="region of interest" description="Disordered" evidence="10">
    <location>
        <begin position="1280"/>
        <end position="1301"/>
    </location>
</feature>
<dbReference type="InterPro" id="IPR022125">
    <property type="entry name" value="U3snoRNP10_N"/>
</dbReference>
<keyword evidence="7 9" id="KW-0687">Ribonucleoprotein</keyword>